<evidence type="ECO:0000256" key="5">
    <source>
        <dbReference type="ARBA" id="ARBA00022989"/>
    </source>
</evidence>
<evidence type="ECO:0000256" key="1">
    <source>
        <dbReference type="ARBA" id="ARBA00004236"/>
    </source>
</evidence>
<feature type="transmembrane region" description="Helical" evidence="8">
    <location>
        <begin position="24"/>
        <end position="43"/>
    </location>
</feature>
<keyword evidence="5 8" id="KW-1133">Transmembrane helix</keyword>
<evidence type="ECO:0000256" key="2">
    <source>
        <dbReference type="ARBA" id="ARBA00022475"/>
    </source>
</evidence>
<protein>
    <recommendedName>
        <fullName evidence="9">Pycsar effector protein domain-containing protein</fullName>
    </recommendedName>
</protein>
<keyword evidence="2" id="KW-1003">Cell membrane</keyword>
<gene>
    <name evidence="10" type="ORF">GCM10011608_56440</name>
</gene>
<reference evidence="10" key="1">
    <citation type="journal article" date="2014" name="Int. J. Syst. Evol. Microbiol.">
        <title>Complete genome sequence of Corynebacterium casei LMG S-19264T (=DSM 44701T), isolated from a smear-ripened cheese.</title>
        <authorList>
            <consortium name="US DOE Joint Genome Institute (JGI-PGF)"/>
            <person name="Walter F."/>
            <person name="Albersmeier A."/>
            <person name="Kalinowski J."/>
            <person name="Ruckert C."/>
        </authorList>
    </citation>
    <scope>NUCLEOTIDE SEQUENCE</scope>
    <source>
        <strain evidence="10">CGMCC 4.7312</strain>
    </source>
</reference>
<evidence type="ECO:0000256" key="3">
    <source>
        <dbReference type="ARBA" id="ARBA00022692"/>
    </source>
</evidence>
<evidence type="ECO:0000256" key="6">
    <source>
        <dbReference type="ARBA" id="ARBA00023118"/>
    </source>
</evidence>
<keyword evidence="6" id="KW-0051">Antiviral defense</keyword>
<comment type="subcellular location">
    <subcellularLocation>
        <location evidence="1">Cell membrane</location>
    </subcellularLocation>
</comment>
<dbReference type="EMBL" id="BMNB01000041">
    <property type="protein sequence ID" value="GGM63827.1"/>
    <property type="molecule type" value="Genomic_DNA"/>
</dbReference>
<dbReference type="Proteomes" id="UP000608890">
    <property type="component" value="Unassembled WGS sequence"/>
</dbReference>
<evidence type="ECO:0000313" key="11">
    <source>
        <dbReference type="Proteomes" id="UP000608890"/>
    </source>
</evidence>
<evidence type="ECO:0000256" key="8">
    <source>
        <dbReference type="SAM" id="Phobius"/>
    </source>
</evidence>
<dbReference type="GO" id="GO:0005886">
    <property type="term" value="C:plasma membrane"/>
    <property type="evidence" value="ECO:0007669"/>
    <property type="project" value="UniProtKB-SubCell"/>
</dbReference>
<evidence type="ECO:0000256" key="4">
    <source>
        <dbReference type="ARBA" id="ARBA00022741"/>
    </source>
</evidence>
<accession>A0A917U7C5</accession>
<dbReference type="GO" id="GO:0051607">
    <property type="term" value="P:defense response to virus"/>
    <property type="evidence" value="ECO:0007669"/>
    <property type="project" value="UniProtKB-KW"/>
</dbReference>
<name>A0A917U7C5_9ACTN</name>
<dbReference type="GO" id="GO:0000166">
    <property type="term" value="F:nucleotide binding"/>
    <property type="evidence" value="ECO:0007669"/>
    <property type="project" value="UniProtKB-KW"/>
</dbReference>
<keyword evidence="7 8" id="KW-0472">Membrane</keyword>
<organism evidence="10 11">
    <name type="scientific">Micromonospora sonchi</name>
    <dbReference type="NCBI Taxonomy" id="1763543"/>
    <lineage>
        <taxon>Bacteria</taxon>
        <taxon>Bacillati</taxon>
        <taxon>Actinomycetota</taxon>
        <taxon>Actinomycetes</taxon>
        <taxon>Micromonosporales</taxon>
        <taxon>Micromonosporaceae</taxon>
        <taxon>Micromonospora</taxon>
    </lineage>
</organism>
<keyword evidence="11" id="KW-1185">Reference proteome</keyword>
<comment type="caution">
    <text evidence="10">The sequence shown here is derived from an EMBL/GenBank/DDBJ whole genome shotgun (WGS) entry which is preliminary data.</text>
</comment>
<dbReference type="AlphaFoldDB" id="A0A917U7C5"/>
<evidence type="ECO:0000259" key="9">
    <source>
        <dbReference type="Pfam" id="PF18967"/>
    </source>
</evidence>
<feature type="domain" description="Pycsar effector protein" evidence="9">
    <location>
        <begin position="6"/>
        <end position="164"/>
    </location>
</feature>
<evidence type="ECO:0000256" key="7">
    <source>
        <dbReference type="ARBA" id="ARBA00023136"/>
    </source>
</evidence>
<keyword evidence="4" id="KW-0547">Nucleotide-binding</keyword>
<dbReference type="RefSeq" id="WP_189049736.1">
    <property type="nucleotide sequence ID" value="NZ_BMNB01000041.1"/>
</dbReference>
<dbReference type="Pfam" id="PF18967">
    <property type="entry name" value="PycTM"/>
    <property type="match status" value="1"/>
</dbReference>
<reference evidence="10" key="2">
    <citation type="submission" date="2020-09" db="EMBL/GenBank/DDBJ databases">
        <authorList>
            <person name="Sun Q."/>
            <person name="Zhou Y."/>
        </authorList>
    </citation>
    <scope>NUCLEOTIDE SEQUENCE</scope>
    <source>
        <strain evidence="10">CGMCC 4.7312</strain>
    </source>
</reference>
<dbReference type="InterPro" id="IPR043760">
    <property type="entry name" value="PycTM_dom"/>
</dbReference>
<feature type="transmembrane region" description="Helical" evidence="8">
    <location>
        <begin position="55"/>
        <end position="76"/>
    </location>
</feature>
<keyword evidence="3 8" id="KW-0812">Transmembrane</keyword>
<sequence length="168" mass="18269">MPIDDSWKQLAQINEMVRYADAKAGLILTLNGLLIGLIAVRVQSEGFLSEHPVPAATLILAVGFLALSVGFDLAAVMPRLVIANGQHTSLLHFEHVGSRFTRQQDEYVAELTAVLRDTDRLNQELGAQVWANSMVARRKYACVRWSLWFLAGALVATLLAAMAAVLGG</sequence>
<proteinExistence type="predicted"/>
<evidence type="ECO:0000313" key="10">
    <source>
        <dbReference type="EMBL" id="GGM63827.1"/>
    </source>
</evidence>
<feature type="transmembrane region" description="Helical" evidence="8">
    <location>
        <begin position="147"/>
        <end position="166"/>
    </location>
</feature>